<keyword evidence="8" id="KW-0915">Sodium</keyword>
<dbReference type="GO" id="GO:0005886">
    <property type="term" value="C:plasma membrane"/>
    <property type="evidence" value="ECO:0007669"/>
    <property type="project" value="UniProtKB-SubCell"/>
</dbReference>
<dbReference type="EMBL" id="CP093313">
    <property type="protein sequence ID" value="UWZ86186.1"/>
    <property type="molecule type" value="Genomic_DNA"/>
</dbReference>
<feature type="transmembrane region" description="Helical" evidence="12">
    <location>
        <begin position="168"/>
        <end position="189"/>
    </location>
</feature>
<evidence type="ECO:0000256" key="2">
    <source>
        <dbReference type="ARBA" id="ARBA00007367"/>
    </source>
</evidence>
<gene>
    <name evidence="14" type="ORF">MOP44_09630</name>
</gene>
<dbReference type="Gene3D" id="6.10.140.1330">
    <property type="match status" value="1"/>
</dbReference>
<dbReference type="GO" id="GO:0098719">
    <property type="term" value="P:sodium ion import across plasma membrane"/>
    <property type="evidence" value="ECO:0007669"/>
    <property type="project" value="TreeGrafter"/>
</dbReference>
<evidence type="ECO:0000313" key="15">
    <source>
        <dbReference type="Proteomes" id="UP001059380"/>
    </source>
</evidence>
<dbReference type="Pfam" id="PF00999">
    <property type="entry name" value="Na_H_Exchanger"/>
    <property type="match status" value="1"/>
</dbReference>
<dbReference type="GO" id="GO:0015386">
    <property type="term" value="F:potassium:proton antiporter activity"/>
    <property type="evidence" value="ECO:0007669"/>
    <property type="project" value="TreeGrafter"/>
</dbReference>
<feature type="transmembrane region" description="Helical" evidence="12">
    <location>
        <begin position="348"/>
        <end position="369"/>
    </location>
</feature>
<feature type="transmembrane region" description="Helical" evidence="12">
    <location>
        <begin position="6"/>
        <end position="22"/>
    </location>
</feature>
<evidence type="ECO:0000256" key="3">
    <source>
        <dbReference type="ARBA" id="ARBA00022448"/>
    </source>
</evidence>
<keyword evidence="5" id="KW-1003">Cell membrane</keyword>
<protein>
    <submittedName>
        <fullName evidence="14">Sodium:proton antiporter</fullName>
    </submittedName>
</protein>
<evidence type="ECO:0000256" key="7">
    <source>
        <dbReference type="ARBA" id="ARBA00022989"/>
    </source>
</evidence>
<evidence type="ECO:0000313" key="14">
    <source>
        <dbReference type="EMBL" id="UWZ86186.1"/>
    </source>
</evidence>
<keyword evidence="3" id="KW-0813">Transport</keyword>
<evidence type="ECO:0000256" key="8">
    <source>
        <dbReference type="ARBA" id="ARBA00023053"/>
    </source>
</evidence>
<sequence>MRTLELVSLLVATAAVFGWLSVRVLRVPITIGTMLLTVIVSLVLANLGPLAPGVHSWAEQLANQIDFEDVILRGMLPLLLFAGAFLLDLDQLAREKLPVALLAVPGTVITFLSVAGLMKLLMGAHASWMECLIFGAVISPTDPVAVLEMLRRVGISKSIESQLAGESLFNDGIGAVLFLTMIAIARGAAPTAWSVGWLLLLQAGGAILLGIAAAWITSQLMCRVLSYQIDILLSLSLALGGYVLAANWRLSAPLEAVVAGLALRHFNRKQPQGRIADDRLDEFWTMTDEVQNSLLFVLLGLEVISVTLNPLSIRAGGSAIVAANLVRFAVVAVCALIIHLCQKQRRRAVFLMTWGGLRGGISIALALSIPPAIGGSWILGATYLVVVFSILVQGGSMHVMMTRRTRQDVAHV</sequence>
<dbReference type="GO" id="GO:0015385">
    <property type="term" value="F:sodium:proton antiporter activity"/>
    <property type="evidence" value="ECO:0007669"/>
    <property type="project" value="InterPro"/>
</dbReference>
<feature type="transmembrane region" description="Helical" evidence="12">
    <location>
        <begin position="195"/>
        <end position="217"/>
    </location>
</feature>
<feature type="transmembrane region" description="Helical" evidence="12">
    <location>
        <begin position="224"/>
        <end position="244"/>
    </location>
</feature>
<accession>A0A9J7BWJ9</accession>
<feature type="transmembrane region" description="Helical" evidence="12">
    <location>
        <begin position="127"/>
        <end position="147"/>
    </location>
</feature>
<proteinExistence type="inferred from homology"/>
<dbReference type="AlphaFoldDB" id="A0A9J7BWJ9"/>
<evidence type="ECO:0000256" key="11">
    <source>
        <dbReference type="ARBA" id="ARBA00023201"/>
    </source>
</evidence>
<feature type="transmembrane region" description="Helical" evidence="12">
    <location>
        <begin position="99"/>
        <end position="121"/>
    </location>
</feature>
<keyword evidence="4" id="KW-0050">Antiport</keyword>
<keyword evidence="6 12" id="KW-0812">Transmembrane</keyword>
<organism evidence="14 15">
    <name type="scientific">Occallatibacter riparius</name>
    <dbReference type="NCBI Taxonomy" id="1002689"/>
    <lineage>
        <taxon>Bacteria</taxon>
        <taxon>Pseudomonadati</taxon>
        <taxon>Acidobacteriota</taxon>
        <taxon>Terriglobia</taxon>
        <taxon>Terriglobales</taxon>
        <taxon>Acidobacteriaceae</taxon>
        <taxon>Occallatibacter</taxon>
    </lineage>
</organism>
<evidence type="ECO:0000256" key="9">
    <source>
        <dbReference type="ARBA" id="ARBA00023065"/>
    </source>
</evidence>
<dbReference type="InterPro" id="IPR006153">
    <property type="entry name" value="Cation/H_exchanger_TM"/>
</dbReference>
<dbReference type="InterPro" id="IPR018422">
    <property type="entry name" value="Cation/H_exchanger_CPA1"/>
</dbReference>
<name>A0A9J7BWJ9_9BACT</name>
<comment type="subcellular location">
    <subcellularLocation>
        <location evidence="1">Cell membrane</location>
        <topology evidence="1">Multi-pass membrane protein</topology>
    </subcellularLocation>
</comment>
<dbReference type="Proteomes" id="UP001059380">
    <property type="component" value="Chromosome"/>
</dbReference>
<keyword evidence="11" id="KW-0739">Sodium transport</keyword>
<evidence type="ECO:0000256" key="6">
    <source>
        <dbReference type="ARBA" id="ARBA00022692"/>
    </source>
</evidence>
<keyword evidence="10 12" id="KW-0472">Membrane</keyword>
<keyword evidence="15" id="KW-1185">Reference proteome</keyword>
<evidence type="ECO:0000259" key="13">
    <source>
        <dbReference type="Pfam" id="PF00999"/>
    </source>
</evidence>
<dbReference type="GO" id="GO:0051453">
    <property type="term" value="P:regulation of intracellular pH"/>
    <property type="evidence" value="ECO:0007669"/>
    <property type="project" value="TreeGrafter"/>
</dbReference>
<dbReference type="PANTHER" id="PTHR10110:SF195">
    <property type="entry name" value="NA(+)_H(+) ANTIPORTER NHAS2"/>
    <property type="match status" value="1"/>
</dbReference>
<feature type="transmembrane region" description="Helical" evidence="12">
    <location>
        <begin position="375"/>
        <end position="394"/>
    </location>
</feature>
<evidence type="ECO:0000256" key="10">
    <source>
        <dbReference type="ARBA" id="ARBA00023136"/>
    </source>
</evidence>
<evidence type="ECO:0000256" key="4">
    <source>
        <dbReference type="ARBA" id="ARBA00022449"/>
    </source>
</evidence>
<dbReference type="RefSeq" id="WP_260795830.1">
    <property type="nucleotide sequence ID" value="NZ_CP093313.1"/>
</dbReference>
<feature type="transmembrane region" description="Helical" evidence="12">
    <location>
        <begin position="319"/>
        <end position="341"/>
    </location>
</feature>
<feature type="transmembrane region" description="Helical" evidence="12">
    <location>
        <begin position="29"/>
        <end position="50"/>
    </location>
</feature>
<feature type="domain" description="Cation/H+ exchanger transmembrane" evidence="13">
    <location>
        <begin position="12"/>
        <end position="401"/>
    </location>
</feature>
<feature type="transmembrane region" description="Helical" evidence="12">
    <location>
        <begin position="70"/>
        <end position="87"/>
    </location>
</feature>
<evidence type="ECO:0000256" key="12">
    <source>
        <dbReference type="SAM" id="Phobius"/>
    </source>
</evidence>
<keyword evidence="7 12" id="KW-1133">Transmembrane helix</keyword>
<dbReference type="KEGG" id="orp:MOP44_09630"/>
<comment type="similarity">
    <text evidence="2">Belongs to the monovalent cation:proton antiporter 1 (CPA1) transporter (TC 2.A.36) family.</text>
</comment>
<reference evidence="14" key="1">
    <citation type="submission" date="2021-04" db="EMBL/GenBank/DDBJ databases">
        <title>Phylogenetic analysis of Acidobacteriaceae.</title>
        <authorList>
            <person name="Qiu L."/>
            <person name="Zhang Q."/>
        </authorList>
    </citation>
    <scope>NUCLEOTIDE SEQUENCE</scope>
    <source>
        <strain evidence="14">DSM 25168</strain>
    </source>
</reference>
<evidence type="ECO:0000256" key="1">
    <source>
        <dbReference type="ARBA" id="ARBA00004651"/>
    </source>
</evidence>
<keyword evidence="9" id="KW-0406">Ion transport</keyword>
<evidence type="ECO:0000256" key="5">
    <source>
        <dbReference type="ARBA" id="ARBA00022475"/>
    </source>
</evidence>
<dbReference type="PANTHER" id="PTHR10110">
    <property type="entry name" value="SODIUM/HYDROGEN EXCHANGER"/>
    <property type="match status" value="1"/>
</dbReference>